<dbReference type="AlphaFoldDB" id="A0A7X6IBN5"/>
<accession>A0A7X6IBN5</accession>
<proteinExistence type="predicted"/>
<protein>
    <submittedName>
        <fullName evidence="1">Uncharacterized protein</fullName>
    </submittedName>
</protein>
<comment type="caution">
    <text evidence="1">The sequence shown here is derived from an EMBL/GenBank/DDBJ whole genome shotgun (WGS) entry which is preliminary data.</text>
</comment>
<dbReference type="EMBL" id="VTOW01000002">
    <property type="protein sequence ID" value="NKE71676.1"/>
    <property type="molecule type" value="Genomic_DNA"/>
</dbReference>
<reference evidence="1 2" key="1">
    <citation type="journal article" date="2020" name="Nature">
        <title>Bacterial chemolithoautotrophy via manganese oxidation.</title>
        <authorList>
            <person name="Yu H."/>
            <person name="Leadbetter J.R."/>
        </authorList>
    </citation>
    <scope>NUCLEOTIDE SEQUENCE [LARGE SCALE GENOMIC DNA]</scope>
    <source>
        <strain evidence="1 2">Mn-1</strain>
    </source>
</reference>
<dbReference type="Proteomes" id="UP000534783">
    <property type="component" value="Unassembled WGS sequence"/>
</dbReference>
<dbReference type="RefSeq" id="WP_168060528.1">
    <property type="nucleotide sequence ID" value="NZ_VTOW01000002.1"/>
</dbReference>
<keyword evidence="2" id="KW-1185">Reference proteome</keyword>
<name>A0A7X6IBN5_9BACT</name>
<evidence type="ECO:0000313" key="2">
    <source>
        <dbReference type="Proteomes" id="UP000534783"/>
    </source>
</evidence>
<sequence length="239" mass="25645">MAKKGEGRRYPADKKKAPKANFLFPLRLPMVRSEPDPLFARFCKSIGRSVRCPASTAENGSIVGRFGGPQGGVPPIDDVAAILPAHLRVTFILQQMENEVVSGSGVDIPCWARWETHGSAATEEFGDGGPFSLPAPGPGEIWPVPHANGIYDALVEDGCGSTPVFPVEFHSSVGEMPDILSPYVLIGQFDAEDDSTLQPNGFWTFAYTIRANGTNGGVSDFKFRGIVSVTCTNIETFSP</sequence>
<gene>
    <name evidence="1" type="ORF">MNODULE_13095</name>
</gene>
<evidence type="ECO:0000313" key="1">
    <source>
        <dbReference type="EMBL" id="NKE71676.1"/>
    </source>
</evidence>
<organism evidence="1 2">
    <name type="scientific">Candidatus Manganitrophus noduliformans</name>
    <dbReference type="NCBI Taxonomy" id="2606439"/>
    <lineage>
        <taxon>Bacteria</taxon>
        <taxon>Pseudomonadati</taxon>
        <taxon>Nitrospirota</taxon>
        <taxon>Nitrospiria</taxon>
        <taxon>Candidatus Troglogloeales</taxon>
        <taxon>Candidatus Manganitrophaceae</taxon>
        <taxon>Candidatus Manganitrophus</taxon>
    </lineage>
</organism>